<evidence type="ECO:0000313" key="1">
    <source>
        <dbReference type="EMBL" id="TKA37920.1"/>
    </source>
</evidence>
<evidence type="ECO:0000313" key="2">
    <source>
        <dbReference type="Proteomes" id="UP000310066"/>
    </source>
</evidence>
<dbReference type="OrthoDB" id="3773360at2759"/>
<comment type="caution">
    <text evidence="1">The sequence shown here is derived from an EMBL/GenBank/DDBJ whole genome shotgun (WGS) entry which is preliminary data.</text>
</comment>
<protein>
    <submittedName>
        <fullName evidence="1">Uncharacterized protein</fullName>
    </submittedName>
</protein>
<dbReference type="AlphaFoldDB" id="A0A4U0UQ06"/>
<reference evidence="1 2" key="1">
    <citation type="submission" date="2017-03" db="EMBL/GenBank/DDBJ databases">
        <title>Genomes of endolithic fungi from Antarctica.</title>
        <authorList>
            <person name="Coleine C."/>
            <person name="Masonjones S."/>
            <person name="Stajich J.E."/>
        </authorList>
    </citation>
    <scope>NUCLEOTIDE SEQUENCE [LARGE SCALE GENOMIC DNA]</scope>
    <source>
        <strain evidence="1 2">CCFEE 5311</strain>
    </source>
</reference>
<proteinExistence type="predicted"/>
<accession>A0A4U0UQ06</accession>
<organism evidence="1 2">
    <name type="scientific">Friedmanniomyces endolithicus</name>
    <dbReference type="NCBI Taxonomy" id="329885"/>
    <lineage>
        <taxon>Eukaryota</taxon>
        <taxon>Fungi</taxon>
        <taxon>Dikarya</taxon>
        <taxon>Ascomycota</taxon>
        <taxon>Pezizomycotina</taxon>
        <taxon>Dothideomycetes</taxon>
        <taxon>Dothideomycetidae</taxon>
        <taxon>Mycosphaerellales</taxon>
        <taxon>Teratosphaeriaceae</taxon>
        <taxon>Friedmanniomyces</taxon>
    </lineage>
</organism>
<name>A0A4U0UQ06_9PEZI</name>
<sequence>MLFCQRPAVYVGVVGSASLLSAIDAGYPRETQYRSLRRSDLLTRAFVNPQSLVDEADYFYQYQRIQVGKVGSQMPSTRMRHVVFVAYESDRKLLLYPLLLAI</sequence>
<gene>
    <name evidence="1" type="ORF">B0A54_10522</name>
</gene>
<dbReference type="EMBL" id="NAJP01000048">
    <property type="protein sequence ID" value="TKA37920.1"/>
    <property type="molecule type" value="Genomic_DNA"/>
</dbReference>
<dbReference type="Proteomes" id="UP000310066">
    <property type="component" value="Unassembled WGS sequence"/>
</dbReference>